<comment type="caution">
    <text evidence="2">The sequence shown here is derived from an EMBL/GenBank/DDBJ whole genome shotgun (WGS) entry which is preliminary data.</text>
</comment>
<feature type="compositionally biased region" description="Basic and acidic residues" evidence="1">
    <location>
        <begin position="20"/>
        <end position="32"/>
    </location>
</feature>
<reference evidence="2 3" key="1">
    <citation type="submission" date="2024-01" db="EMBL/GenBank/DDBJ databases">
        <title>The genomes of 5 underutilized Papilionoideae crops provide insights into root nodulation and disease resistance.</title>
        <authorList>
            <person name="Yuan L."/>
        </authorList>
    </citation>
    <scope>NUCLEOTIDE SEQUENCE [LARGE SCALE GENOMIC DNA]</scope>
    <source>
        <strain evidence="2">LY-2023</strain>
        <tissue evidence="2">Leaf</tissue>
    </source>
</reference>
<gene>
    <name evidence="2" type="ORF">RJT34_11392</name>
</gene>
<sequence>MKHDGSQAIIVVARHYGPIEEREQGLGEKGEEQSTIGDGSSSGAQTSNTPQPTQTIKNSFTTAIMMFLTSDNLKALVMDGYNAFSDLVNHPVAFSIDMIILGGTIRNFAKLRDRFISQFSTSKAIHKTSIFPTNTG</sequence>
<name>A0AAN9PJH5_CLITE</name>
<feature type="compositionally biased region" description="Polar residues" evidence="1">
    <location>
        <begin position="33"/>
        <end position="55"/>
    </location>
</feature>
<protein>
    <submittedName>
        <fullName evidence="2">Uncharacterized protein</fullName>
    </submittedName>
</protein>
<dbReference type="EMBL" id="JAYKXN010000003">
    <property type="protein sequence ID" value="KAK7300546.1"/>
    <property type="molecule type" value="Genomic_DNA"/>
</dbReference>
<organism evidence="2 3">
    <name type="scientific">Clitoria ternatea</name>
    <name type="common">Butterfly pea</name>
    <dbReference type="NCBI Taxonomy" id="43366"/>
    <lineage>
        <taxon>Eukaryota</taxon>
        <taxon>Viridiplantae</taxon>
        <taxon>Streptophyta</taxon>
        <taxon>Embryophyta</taxon>
        <taxon>Tracheophyta</taxon>
        <taxon>Spermatophyta</taxon>
        <taxon>Magnoliopsida</taxon>
        <taxon>eudicotyledons</taxon>
        <taxon>Gunneridae</taxon>
        <taxon>Pentapetalae</taxon>
        <taxon>rosids</taxon>
        <taxon>fabids</taxon>
        <taxon>Fabales</taxon>
        <taxon>Fabaceae</taxon>
        <taxon>Papilionoideae</taxon>
        <taxon>50 kb inversion clade</taxon>
        <taxon>NPAAA clade</taxon>
        <taxon>indigoferoid/millettioid clade</taxon>
        <taxon>Phaseoleae</taxon>
        <taxon>Clitoria</taxon>
    </lineage>
</organism>
<feature type="region of interest" description="Disordered" evidence="1">
    <location>
        <begin position="20"/>
        <end position="55"/>
    </location>
</feature>
<evidence type="ECO:0000313" key="2">
    <source>
        <dbReference type="EMBL" id="KAK7300546.1"/>
    </source>
</evidence>
<proteinExistence type="predicted"/>
<keyword evidence="3" id="KW-1185">Reference proteome</keyword>
<dbReference type="AlphaFoldDB" id="A0AAN9PJH5"/>
<evidence type="ECO:0000256" key="1">
    <source>
        <dbReference type="SAM" id="MobiDB-lite"/>
    </source>
</evidence>
<accession>A0AAN9PJH5</accession>
<dbReference type="Proteomes" id="UP001359559">
    <property type="component" value="Unassembled WGS sequence"/>
</dbReference>
<evidence type="ECO:0000313" key="3">
    <source>
        <dbReference type="Proteomes" id="UP001359559"/>
    </source>
</evidence>